<dbReference type="Gene3D" id="3.90.550.10">
    <property type="entry name" value="Spore Coat Polysaccharide Biosynthesis Protein SpsA, Chain A"/>
    <property type="match status" value="1"/>
</dbReference>
<proteinExistence type="predicted"/>
<name>A0A511MTB1_9NOCA</name>
<dbReference type="PANTHER" id="PTHR43685:SF2">
    <property type="entry name" value="GLYCOSYLTRANSFERASE 2-LIKE DOMAIN-CONTAINING PROTEIN"/>
    <property type="match status" value="1"/>
</dbReference>
<dbReference type="InterPro" id="IPR001173">
    <property type="entry name" value="Glyco_trans_2-like"/>
</dbReference>
<keyword evidence="3" id="KW-1185">Reference proteome</keyword>
<dbReference type="Proteomes" id="UP000321424">
    <property type="component" value="Unassembled WGS sequence"/>
</dbReference>
<reference evidence="2 3" key="1">
    <citation type="submission" date="2019-07" db="EMBL/GenBank/DDBJ databases">
        <title>Whole genome shotgun sequence of Nocardia ninae NBRC 108245.</title>
        <authorList>
            <person name="Hosoyama A."/>
            <person name="Uohara A."/>
            <person name="Ohji S."/>
            <person name="Ichikawa N."/>
        </authorList>
    </citation>
    <scope>NUCLEOTIDE SEQUENCE [LARGE SCALE GENOMIC DNA]</scope>
    <source>
        <strain evidence="2 3">NBRC 108245</strain>
    </source>
</reference>
<organism evidence="2 3">
    <name type="scientific">Nocardia ninae NBRC 108245</name>
    <dbReference type="NCBI Taxonomy" id="1210091"/>
    <lineage>
        <taxon>Bacteria</taxon>
        <taxon>Bacillati</taxon>
        <taxon>Actinomycetota</taxon>
        <taxon>Actinomycetes</taxon>
        <taxon>Mycobacteriales</taxon>
        <taxon>Nocardiaceae</taxon>
        <taxon>Nocardia</taxon>
    </lineage>
</organism>
<evidence type="ECO:0000313" key="3">
    <source>
        <dbReference type="Proteomes" id="UP000321424"/>
    </source>
</evidence>
<dbReference type="PANTHER" id="PTHR43685">
    <property type="entry name" value="GLYCOSYLTRANSFERASE"/>
    <property type="match status" value="1"/>
</dbReference>
<accession>A0A511MTB1</accession>
<sequence>MTPLVSVVIPTYNRPAILRSALSSVVGQRGVPGEIEVIVVNDGGTEVNDAIDTARDRGLCTRLIDLPVNRGLSSARNVGIDAARGEFLALLDDDDVFLPDHLATMIETIGRENVDAAYGICPVSTSRVDPALPPPQLESWSHPFDGELLSVANFISVHAAVVRMPPANARYDPGLSALEDWDMWLRLTREHGYRFHHVPQPTVIYHRLPAQNSMCGATMSNAAALSGFGRLAQRIWARWPATTARSQRFRLYIAVLYWQALTVVAEGGTLAGDFFQRCIGEISATWHGQQSESDLPARITDSIQERRVDMAR</sequence>
<dbReference type="SUPFAM" id="SSF53448">
    <property type="entry name" value="Nucleotide-diphospho-sugar transferases"/>
    <property type="match status" value="1"/>
</dbReference>
<dbReference type="AlphaFoldDB" id="A0A511MTB1"/>
<gene>
    <name evidence="2" type="ORF">NN4_83410</name>
</gene>
<dbReference type="InterPro" id="IPR050834">
    <property type="entry name" value="Glycosyltransf_2"/>
</dbReference>
<evidence type="ECO:0000259" key="1">
    <source>
        <dbReference type="Pfam" id="PF00535"/>
    </source>
</evidence>
<evidence type="ECO:0000313" key="2">
    <source>
        <dbReference type="EMBL" id="GEM43822.1"/>
    </source>
</evidence>
<dbReference type="CDD" id="cd00761">
    <property type="entry name" value="Glyco_tranf_GTA_type"/>
    <property type="match status" value="1"/>
</dbReference>
<dbReference type="EMBL" id="BJXA01000116">
    <property type="protein sequence ID" value="GEM43822.1"/>
    <property type="molecule type" value="Genomic_DNA"/>
</dbReference>
<comment type="caution">
    <text evidence="2">The sequence shown here is derived from an EMBL/GenBank/DDBJ whole genome shotgun (WGS) entry which is preliminary data.</text>
</comment>
<dbReference type="InterPro" id="IPR029044">
    <property type="entry name" value="Nucleotide-diphossugar_trans"/>
</dbReference>
<dbReference type="Pfam" id="PF00535">
    <property type="entry name" value="Glycos_transf_2"/>
    <property type="match status" value="1"/>
</dbReference>
<protein>
    <recommendedName>
        <fullName evidence="1">Glycosyltransferase 2-like domain-containing protein</fullName>
    </recommendedName>
</protein>
<feature type="domain" description="Glycosyltransferase 2-like" evidence="1">
    <location>
        <begin position="6"/>
        <end position="134"/>
    </location>
</feature>